<accession>A7HZA1</accession>
<evidence type="ECO:0000256" key="8">
    <source>
        <dbReference type="ARBA" id="ARBA00022832"/>
    </source>
</evidence>
<protein>
    <recommendedName>
        <fullName evidence="13">3-hydroxyacyl-[acyl-carrier-protein] dehydratase FabA</fullName>
        <ecNumber evidence="13">4.2.1.59</ecNumber>
    </recommendedName>
</protein>
<evidence type="ECO:0000256" key="7">
    <source>
        <dbReference type="ARBA" id="ARBA00022516"/>
    </source>
</evidence>
<name>A7HZA1_PARL1</name>
<evidence type="ECO:0000256" key="4">
    <source>
        <dbReference type="ARBA" id="ARBA00006714"/>
    </source>
</evidence>
<dbReference type="EC" id="4.2.1.59" evidence="13"/>
<comment type="subunit">
    <text evidence="5">Homodimer.</text>
</comment>
<reference evidence="14 15" key="1">
    <citation type="journal article" date="2011" name="Stand. Genomic Sci.">
        <title>Complete genome sequence of Parvibaculum lavamentivorans type strain (DS-1(T)).</title>
        <authorList>
            <person name="Schleheck D."/>
            <person name="Weiss M."/>
            <person name="Pitluck S."/>
            <person name="Bruce D."/>
            <person name="Land M.L."/>
            <person name="Han S."/>
            <person name="Saunders E."/>
            <person name="Tapia R."/>
            <person name="Detter C."/>
            <person name="Brettin T."/>
            <person name="Han J."/>
            <person name="Woyke T."/>
            <person name="Goodwin L."/>
            <person name="Pennacchio L."/>
            <person name="Nolan M."/>
            <person name="Cook A.M."/>
            <person name="Kjelleberg S."/>
            <person name="Thomas T."/>
        </authorList>
    </citation>
    <scope>NUCLEOTIDE SEQUENCE [LARGE SCALE GENOMIC DNA]</scope>
    <source>
        <strain evidence="15">DS-1 / DSM 13023 / NCIMB 13966</strain>
    </source>
</reference>
<comment type="pathway">
    <text evidence="3">Lipid metabolism; fatty acid biosynthesis.</text>
</comment>
<comment type="subcellular location">
    <subcellularLocation>
        <location evidence="2">Cytoplasm</location>
    </subcellularLocation>
</comment>
<dbReference type="Proteomes" id="UP000006377">
    <property type="component" value="Chromosome"/>
</dbReference>
<dbReference type="RefSeq" id="WP_012112495.1">
    <property type="nucleotide sequence ID" value="NC_009719.1"/>
</dbReference>
<evidence type="ECO:0000313" key="15">
    <source>
        <dbReference type="Proteomes" id="UP000006377"/>
    </source>
</evidence>
<dbReference type="UniPathway" id="UPA00094"/>
<evidence type="ECO:0000256" key="2">
    <source>
        <dbReference type="ARBA" id="ARBA00004496"/>
    </source>
</evidence>
<organism evidence="14 15">
    <name type="scientific">Parvibaculum lavamentivorans (strain DS-1 / DSM 13023 / NCIMB 13966)</name>
    <dbReference type="NCBI Taxonomy" id="402881"/>
    <lineage>
        <taxon>Bacteria</taxon>
        <taxon>Pseudomonadati</taxon>
        <taxon>Pseudomonadota</taxon>
        <taxon>Alphaproteobacteria</taxon>
        <taxon>Hyphomicrobiales</taxon>
        <taxon>Parvibaculaceae</taxon>
        <taxon>Parvibaculum</taxon>
    </lineage>
</organism>
<evidence type="ECO:0000256" key="5">
    <source>
        <dbReference type="ARBA" id="ARBA00011738"/>
    </source>
</evidence>
<evidence type="ECO:0000313" key="14">
    <source>
        <dbReference type="EMBL" id="ABS65234.1"/>
    </source>
</evidence>
<keyword evidence="10" id="KW-0275">Fatty acid biosynthesis</keyword>
<evidence type="ECO:0000256" key="12">
    <source>
        <dbReference type="ARBA" id="ARBA00023239"/>
    </source>
</evidence>
<keyword evidence="6" id="KW-0963">Cytoplasm</keyword>
<comment type="catalytic activity">
    <reaction evidence="1">
        <text>a (3R)-hydroxyacyl-[ACP] = a (2E)-enoyl-[ACP] + H2O</text>
        <dbReference type="Rhea" id="RHEA:13097"/>
        <dbReference type="Rhea" id="RHEA-COMP:9925"/>
        <dbReference type="Rhea" id="RHEA-COMP:9945"/>
        <dbReference type="ChEBI" id="CHEBI:15377"/>
        <dbReference type="ChEBI" id="CHEBI:78784"/>
        <dbReference type="ChEBI" id="CHEBI:78827"/>
        <dbReference type="EC" id="4.2.1.59"/>
    </reaction>
</comment>
<dbReference type="NCBIfam" id="TIGR01749">
    <property type="entry name" value="fabA"/>
    <property type="match status" value="1"/>
</dbReference>
<evidence type="ECO:0000256" key="10">
    <source>
        <dbReference type="ARBA" id="ARBA00023160"/>
    </source>
</evidence>
<dbReference type="SUPFAM" id="SSF54637">
    <property type="entry name" value="Thioesterase/thiol ester dehydrase-isomerase"/>
    <property type="match status" value="1"/>
</dbReference>
<keyword evidence="9" id="KW-0443">Lipid metabolism</keyword>
<dbReference type="Gene3D" id="3.10.129.10">
    <property type="entry name" value="Hotdog Thioesterase"/>
    <property type="match status" value="1"/>
</dbReference>
<evidence type="ECO:0000256" key="9">
    <source>
        <dbReference type="ARBA" id="ARBA00023098"/>
    </source>
</evidence>
<dbReference type="eggNOG" id="COG0764">
    <property type="taxonomic scope" value="Bacteria"/>
</dbReference>
<dbReference type="PANTHER" id="PTHR30272">
    <property type="entry name" value="3-HYDROXYACYL-[ACYL-CARRIER-PROTEIN] DEHYDRATASE"/>
    <property type="match status" value="1"/>
</dbReference>
<dbReference type="STRING" id="402881.Plav_3636"/>
<dbReference type="InterPro" id="IPR013114">
    <property type="entry name" value="FabA_FabZ"/>
</dbReference>
<dbReference type="HOGENOM" id="CLU_097925_0_0_5"/>
<dbReference type="GO" id="GO:0016853">
    <property type="term" value="F:isomerase activity"/>
    <property type="evidence" value="ECO:0007669"/>
    <property type="project" value="UniProtKB-KW"/>
</dbReference>
<evidence type="ECO:0000256" key="3">
    <source>
        <dbReference type="ARBA" id="ARBA00005194"/>
    </source>
</evidence>
<comment type="similarity">
    <text evidence="4">Belongs to the thioester dehydratase family. FabA subfamily.</text>
</comment>
<evidence type="ECO:0000256" key="6">
    <source>
        <dbReference type="ARBA" id="ARBA00022490"/>
    </source>
</evidence>
<dbReference type="EMBL" id="CP000774">
    <property type="protein sequence ID" value="ABS65234.1"/>
    <property type="molecule type" value="Genomic_DNA"/>
</dbReference>
<keyword evidence="15" id="KW-1185">Reference proteome</keyword>
<keyword evidence="11" id="KW-0413">Isomerase</keyword>
<dbReference type="GO" id="GO:0019171">
    <property type="term" value="F:(3R)-hydroxyacyl-[acyl-carrier-protein] dehydratase activity"/>
    <property type="evidence" value="ECO:0007669"/>
    <property type="project" value="UniProtKB-UniRule"/>
</dbReference>
<dbReference type="InterPro" id="IPR010083">
    <property type="entry name" value="FabA"/>
</dbReference>
<evidence type="ECO:0000256" key="11">
    <source>
        <dbReference type="ARBA" id="ARBA00023235"/>
    </source>
</evidence>
<dbReference type="Pfam" id="PF07977">
    <property type="entry name" value="FabA"/>
    <property type="match status" value="1"/>
</dbReference>
<dbReference type="NCBIfam" id="NF003509">
    <property type="entry name" value="PRK05174.1"/>
    <property type="match status" value="1"/>
</dbReference>
<keyword evidence="12 14" id="KW-0456">Lyase</keyword>
<gene>
    <name evidence="14" type="ordered locus">Plav_3636</name>
</gene>
<proteinExistence type="inferred from homology"/>
<dbReference type="AlphaFoldDB" id="A7HZA1"/>
<keyword evidence="7" id="KW-0444">Lipid biosynthesis</keyword>
<sequence length="172" mass="18726">MAERKSAYSLDDLLECAHGRLFGPGNAQLPLPPMLMIDRITHISDEGGEHGKGLIKAEFDIKPELWFFPCHFEGDPIMPGCLGLDGAWQLLGFFLGWIGGKGKGRAVGVGEVKFSAMVTPAVKKIEYIIQLKRVVNRRLVVGVADCTILADGELAFTITDMKVGLQTEEQAA</sequence>
<dbReference type="PANTHER" id="PTHR30272:SF8">
    <property type="entry name" value="3-HYDROXYDECANOYL-[ACYL-CARRIER-PROTEIN] DEHYDRATASE"/>
    <property type="match status" value="1"/>
</dbReference>
<dbReference type="OrthoDB" id="9786735at2"/>
<dbReference type="InterPro" id="IPR029069">
    <property type="entry name" value="HotDog_dom_sf"/>
</dbReference>
<dbReference type="KEGG" id="pla:Plav_3636"/>
<evidence type="ECO:0000256" key="1">
    <source>
        <dbReference type="ARBA" id="ARBA00001055"/>
    </source>
</evidence>
<dbReference type="GO" id="GO:0006633">
    <property type="term" value="P:fatty acid biosynthetic process"/>
    <property type="evidence" value="ECO:0007669"/>
    <property type="project" value="UniProtKB-UniRule"/>
</dbReference>
<evidence type="ECO:0000256" key="13">
    <source>
        <dbReference type="NCBIfam" id="TIGR01749"/>
    </source>
</evidence>
<keyword evidence="8" id="KW-0276">Fatty acid metabolism</keyword>
<dbReference type="GO" id="GO:0005737">
    <property type="term" value="C:cytoplasm"/>
    <property type="evidence" value="ECO:0007669"/>
    <property type="project" value="UniProtKB-SubCell"/>
</dbReference>